<comment type="caution">
    <text evidence="1">The sequence shown here is derived from an EMBL/GenBank/DDBJ whole genome shotgun (WGS) entry which is preliminary data.</text>
</comment>
<name>A0ABR2NKU2_9ROSI</name>
<dbReference type="Proteomes" id="UP001396334">
    <property type="component" value="Unassembled WGS sequence"/>
</dbReference>
<organism evidence="1 2">
    <name type="scientific">Hibiscus sabdariffa</name>
    <name type="common">roselle</name>
    <dbReference type="NCBI Taxonomy" id="183260"/>
    <lineage>
        <taxon>Eukaryota</taxon>
        <taxon>Viridiplantae</taxon>
        <taxon>Streptophyta</taxon>
        <taxon>Embryophyta</taxon>
        <taxon>Tracheophyta</taxon>
        <taxon>Spermatophyta</taxon>
        <taxon>Magnoliopsida</taxon>
        <taxon>eudicotyledons</taxon>
        <taxon>Gunneridae</taxon>
        <taxon>Pentapetalae</taxon>
        <taxon>rosids</taxon>
        <taxon>malvids</taxon>
        <taxon>Malvales</taxon>
        <taxon>Malvaceae</taxon>
        <taxon>Malvoideae</taxon>
        <taxon>Hibiscus</taxon>
    </lineage>
</organism>
<evidence type="ECO:0000313" key="2">
    <source>
        <dbReference type="Proteomes" id="UP001396334"/>
    </source>
</evidence>
<sequence>MGGAEEGIMAVEVYSVWFKFQMEEAEPPCLLHRRSDVQGGLPFPSCLLAVYPLLLLSLLRMPTLTNSFPFPSFVLHLLHCRL</sequence>
<dbReference type="EMBL" id="JBBPBN010000126">
    <property type="protein sequence ID" value="KAK8976791.1"/>
    <property type="molecule type" value="Genomic_DNA"/>
</dbReference>
<keyword evidence="2" id="KW-1185">Reference proteome</keyword>
<reference evidence="1 2" key="1">
    <citation type="journal article" date="2024" name="G3 (Bethesda)">
        <title>Genome assembly of Hibiscus sabdariffa L. provides insights into metabolisms of medicinal natural products.</title>
        <authorList>
            <person name="Kim T."/>
        </authorList>
    </citation>
    <scope>NUCLEOTIDE SEQUENCE [LARGE SCALE GENOMIC DNA]</scope>
    <source>
        <strain evidence="1">TK-2024</strain>
        <tissue evidence="1">Old leaves</tissue>
    </source>
</reference>
<evidence type="ECO:0000313" key="1">
    <source>
        <dbReference type="EMBL" id="KAK8976791.1"/>
    </source>
</evidence>
<protein>
    <submittedName>
        <fullName evidence="1">Uncharacterized protein</fullName>
    </submittedName>
</protein>
<proteinExistence type="predicted"/>
<accession>A0ABR2NKU2</accession>
<gene>
    <name evidence="1" type="ORF">V6N11_047561</name>
</gene>